<dbReference type="CDD" id="cd00156">
    <property type="entry name" value="REC"/>
    <property type="match status" value="1"/>
</dbReference>
<keyword evidence="11" id="KW-1133">Transmembrane helix</keyword>
<comment type="subcellular location">
    <subcellularLocation>
        <location evidence="2">Cell membrane</location>
        <topology evidence="2">Multi-pass membrane protein</topology>
    </subcellularLocation>
</comment>
<evidence type="ECO:0000256" key="4">
    <source>
        <dbReference type="ARBA" id="ARBA00022475"/>
    </source>
</evidence>
<keyword evidence="10" id="KW-0067">ATP-binding</keyword>
<dbReference type="Gene3D" id="3.30.565.10">
    <property type="entry name" value="Histidine kinase-like ATPase, C-terminal domain"/>
    <property type="match status" value="1"/>
</dbReference>
<proteinExistence type="predicted"/>
<dbReference type="CDD" id="cd00082">
    <property type="entry name" value="HisKA"/>
    <property type="match status" value="1"/>
</dbReference>
<feature type="domain" description="Response regulatory" evidence="19">
    <location>
        <begin position="420"/>
        <end position="540"/>
    </location>
</feature>
<dbReference type="AlphaFoldDB" id="A0A9X1MTI9"/>
<keyword evidence="22" id="KW-1185">Reference proteome</keyword>
<dbReference type="InterPro" id="IPR036097">
    <property type="entry name" value="HisK_dim/P_sf"/>
</dbReference>
<keyword evidence="9" id="KW-0418">Kinase</keyword>
<evidence type="ECO:0000313" key="22">
    <source>
        <dbReference type="Proteomes" id="UP001139103"/>
    </source>
</evidence>
<comment type="catalytic activity">
    <reaction evidence="1">
        <text>ATP + protein L-histidine = ADP + protein N-phospho-L-histidine.</text>
        <dbReference type="EC" id="2.7.13.3"/>
    </reaction>
</comment>
<dbReference type="GO" id="GO:0005524">
    <property type="term" value="F:ATP binding"/>
    <property type="evidence" value="ECO:0007669"/>
    <property type="project" value="UniProtKB-KW"/>
</dbReference>
<reference evidence="21" key="1">
    <citation type="submission" date="2021-11" db="EMBL/GenBank/DDBJ databases">
        <title>Genome sequence.</title>
        <authorList>
            <person name="Sun Q."/>
        </authorList>
    </citation>
    <scope>NUCLEOTIDE SEQUENCE</scope>
    <source>
        <strain evidence="21">JC732</strain>
    </source>
</reference>
<dbReference type="InterPro" id="IPR004358">
    <property type="entry name" value="Sig_transdc_His_kin-like_C"/>
</dbReference>
<dbReference type="InterPro" id="IPR003661">
    <property type="entry name" value="HisK_dim/P_dom"/>
</dbReference>
<evidence type="ECO:0000256" key="13">
    <source>
        <dbReference type="ARBA" id="ARBA00023136"/>
    </source>
</evidence>
<dbReference type="Pfam" id="PF00512">
    <property type="entry name" value="HisKA"/>
    <property type="match status" value="1"/>
</dbReference>
<protein>
    <recommendedName>
        <fullName evidence="15">Sensory/regulatory protein RpfC</fullName>
        <ecNumber evidence="3">2.7.13.3</ecNumber>
    </recommendedName>
</protein>
<accession>A0A9X1MTI9</accession>
<evidence type="ECO:0000256" key="16">
    <source>
        <dbReference type="PROSITE-ProRule" id="PRU00110"/>
    </source>
</evidence>
<dbReference type="PROSITE" id="PS50110">
    <property type="entry name" value="RESPONSE_REGULATORY"/>
    <property type="match status" value="2"/>
</dbReference>
<feature type="modified residue" description="4-aspartylphosphate" evidence="17">
    <location>
        <position position="473"/>
    </location>
</feature>
<evidence type="ECO:0000256" key="1">
    <source>
        <dbReference type="ARBA" id="ARBA00000085"/>
    </source>
</evidence>
<evidence type="ECO:0000256" key="6">
    <source>
        <dbReference type="ARBA" id="ARBA00022679"/>
    </source>
</evidence>
<dbReference type="Pfam" id="PF01627">
    <property type="entry name" value="Hpt"/>
    <property type="match status" value="1"/>
</dbReference>
<dbReference type="Gene3D" id="1.10.287.130">
    <property type="match status" value="1"/>
</dbReference>
<dbReference type="PROSITE" id="PS50894">
    <property type="entry name" value="HPT"/>
    <property type="match status" value="1"/>
</dbReference>
<evidence type="ECO:0000256" key="3">
    <source>
        <dbReference type="ARBA" id="ARBA00012438"/>
    </source>
</evidence>
<comment type="caution">
    <text evidence="21">The sequence shown here is derived from an EMBL/GenBank/DDBJ whole genome shotgun (WGS) entry which is preliminary data.</text>
</comment>
<dbReference type="RefSeq" id="WP_230223159.1">
    <property type="nucleotide sequence ID" value="NZ_JAJKFT010000010.1"/>
</dbReference>
<dbReference type="InterPro" id="IPR011006">
    <property type="entry name" value="CheY-like_superfamily"/>
</dbReference>
<keyword evidence="5 17" id="KW-0597">Phosphoprotein</keyword>
<feature type="modified residue" description="Phosphohistidine" evidence="16">
    <location>
        <position position="769"/>
    </location>
</feature>
<evidence type="ECO:0000256" key="12">
    <source>
        <dbReference type="ARBA" id="ARBA00023012"/>
    </source>
</evidence>
<evidence type="ECO:0000256" key="15">
    <source>
        <dbReference type="ARBA" id="ARBA00068150"/>
    </source>
</evidence>
<dbReference type="SMART" id="SM00387">
    <property type="entry name" value="HATPase_c"/>
    <property type="match status" value="1"/>
</dbReference>
<dbReference type="CDD" id="cd00088">
    <property type="entry name" value="HPT"/>
    <property type="match status" value="1"/>
</dbReference>
<dbReference type="PANTHER" id="PTHR45339:SF1">
    <property type="entry name" value="HYBRID SIGNAL TRANSDUCTION HISTIDINE KINASE J"/>
    <property type="match status" value="1"/>
</dbReference>
<dbReference type="SUPFAM" id="SSF55874">
    <property type="entry name" value="ATPase domain of HSP90 chaperone/DNA topoisomerase II/histidine kinase"/>
    <property type="match status" value="1"/>
</dbReference>
<evidence type="ECO:0000256" key="9">
    <source>
        <dbReference type="ARBA" id="ARBA00022777"/>
    </source>
</evidence>
<dbReference type="CDD" id="cd16922">
    <property type="entry name" value="HATPase_EvgS-ArcB-TorS-like"/>
    <property type="match status" value="1"/>
</dbReference>
<dbReference type="PRINTS" id="PR00344">
    <property type="entry name" value="BCTRLSENSOR"/>
</dbReference>
<evidence type="ECO:0000259" key="18">
    <source>
        <dbReference type="PROSITE" id="PS50109"/>
    </source>
</evidence>
<dbReference type="Proteomes" id="UP001139103">
    <property type="component" value="Unassembled WGS sequence"/>
</dbReference>
<evidence type="ECO:0000256" key="17">
    <source>
        <dbReference type="PROSITE-ProRule" id="PRU00169"/>
    </source>
</evidence>
<dbReference type="SMART" id="SM00388">
    <property type="entry name" value="HisKA"/>
    <property type="match status" value="1"/>
</dbReference>
<dbReference type="InterPro" id="IPR005467">
    <property type="entry name" value="His_kinase_dom"/>
</dbReference>
<dbReference type="GO" id="GO:0000155">
    <property type="term" value="F:phosphorelay sensor kinase activity"/>
    <property type="evidence" value="ECO:0007669"/>
    <property type="project" value="InterPro"/>
</dbReference>
<evidence type="ECO:0000256" key="8">
    <source>
        <dbReference type="ARBA" id="ARBA00022741"/>
    </source>
</evidence>
<evidence type="ECO:0000313" key="21">
    <source>
        <dbReference type="EMBL" id="MCC9631309.1"/>
    </source>
</evidence>
<dbReference type="PANTHER" id="PTHR45339">
    <property type="entry name" value="HYBRID SIGNAL TRANSDUCTION HISTIDINE KINASE J"/>
    <property type="match status" value="1"/>
</dbReference>
<dbReference type="EC" id="2.7.13.3" evidence="3"/>
<dbReference type="PROSITE" id="PS50109">
    <property type="entry name" value="HIS_KIN"/>
    <property type="match status" value="1"/>
</dbReference>
<dbReference type="SUPFAM" id="SSF47384">
    <property type="entry name" value="Homodimeric domain of signal transducing histidine kinase"/>
    <property type="match status" value="1"/>
</dbReference>
<dbReference type="InterPro" id="IPR008207">
    <property type="entry name" value="Sig_transdc_His_kin_Hpt_dom"/>
</dbReference>
<dbReference type="InterPro" id="IPR036641">
    <property type="entry name" value="HPT_dom_sf"/>
</dbReference>
<gene>
    <name evidence="21" type="ORF">LOC68_23190</name>
</gene>
<feature type="domain" description="Response regulatory" evidence="19">
    <location>
        <begin position="565"/>
        <end position="683"/>
    </location>
</feature>
<dbReference type="Pfam" id="PF02518">
    <property type="entry name" value="HATPase_c"/>
    <property type="match status" value="1"/>
</dbReference>
<dbReference type="SUPFAM" id="SSF52172">
    <property type="entry name" value="CheY-like"/>
    <property type="match status" value="2"/>
</dbReference>
<evidence type="ECO:0000256" key="2">
    <source>
        <dbReference type="ARBA" id="ARBA00004651"/>
    </source>
</evidence>
<evidence type="ECO:0000256" key="7">
    <source>
        <dbReference type="ARBA" id="ARBA00022692"/>
    </source>
</evidence>
<keyword evidence="12" id="KW-0902">Two-component regulatory system</keyword>
<feature type="domain" description="HPt" evidence="20">
    <location>
        <begin position="730"/>
        <end position="823"/>
    </location>
</feature>
<dbReference type="SMART" id="SM00448">
    <property type="entry name" value="REC"/>
    <property type="match status" value="2"/>
</dbReference>
<dbReference type="InterPro" id="IPR001789">
    <property type="entry name" value="Sig_transdc_resp-reg_receiver"/>
</dbReference>
<dbReference type="SMART" id="SM00073">
    <property type="entry name" value="HPT"/>
    <property type="match status" value="1"/>
</dbReference>
<feature type="modified residue" description="4-aspartylphosphate" evidence="17">
    <location>
        <position position="614"/>
    </location>
</feature>
<dbReference type="InterPro" id="IPR036890">
    <property type="entry name" value="HATPase_C_sf"/>
</dbReference>
<keyword evidence="13" id="KW-0472">Membrane</keyword>
<dbReference type="GO" id="GO:0005886">
    <property type="term" value="C:plasma membrane"/>
    <property type="evidence" value="ECO:0007669"/>
    <property type="project" value="UniProtKB-SubCell"/>
</dbReference>
<keyword evidence="4" id="KW-1003">Cell membrane</keyword>
<dbReference type="CDD" id="cd17546">
    <property type="entry name" value="REC_hyHK_CKI1_RcsC-like"/>
    <property type="match status" value="1"/>
</dbReference>
<sequence length="836" mass="91648">MTQHDDKTIYAELNKLRSDATLAELPAHHASVDASTHGKEVEEIFDKRHDLPGVLIMVGDQLLGLISREKFLEYMSRLFSRDLYSQRPVRILYESMNIPHLEVAADASIHEAARAALSRPRDAAYEPLAVRRKDGTFRVLSVHMLIQAQSHLLAIAKDVIQSQKEAADAANRAKGQFLANMSHEIRTPMNGIIGMTELLLETELTAQQREYLQMIKTSADCLVSVINDILDFSKIEAGKMEIESIPFQLRENLSDLMKTLAFRAHGKGLELVAHVRPDVPWRMIGDPGRLRQILVNLVGNAIKFTEHGEIVVRVEVDEVTESDALLHFTVADTGIGIPDASLQKIFAAFEQADGTTTRKFGGTGLGLSICSRLTELMHGRIWVESKVDVGSQFHFTAKLGLDANSYDQRHVPPDQCRQTRVLIVDDNDTCGEIIAEMLTNWGMEPTVVSSPVEALSLYADELAIPNFQVLIVDQQMPVMEGTELLERIQNVPGGAGAKSILLTTGTFDEEPFDPQRARVDSVLSKPIKQSDLFDALMDVMGYNAAGDLAPHTSRHEPKLGSWGRRILLAEDNLVNQKLAVLLLEKRGHMATVVNDGRQAVTAFREGGFDLILMDVQMPVLDGMAATGEIRSLEKETGARIPIIAMTAHAMKGDRERCLDAGMDGYVTKPINAQALYDAIDEALAASQTTSPGVVVAAPEQSQPTAEATPTSSNAAPKVDWEAALANVAGDESLLQAMVDVFLTDVRRILNEIDEAIEAKDGPRLRRNAHSLKGSFGYFAAAEGQQAAMRLETLGTEENFAEAPAALRTLKEVFAGIEPELQFLLEHGKTPTAGRSV</sequence>
<dbReference type="Gene3D" id="3.40.50.2300">
    <property type="match status" value="2"/>
</dbReference>
<dbReference type="InterPro" id="IPR003594">
    <property type="entry name" value="HATPase_dom"/>
</dbReference>
<dbReference type="Pfam" id="PF00072">
    <property type="entry name" value="Response_reg"/>
    <property type="match status" value="2"/>
</dbReference>
<evidence type="ECO:0000259" key="20">
    <source>
        <dbReference type="PROSITE" id="PS50894"/>
    </source>
</evidence>
<evidence type="ECO:0000256" key="14">
    <source>
        <dbReference type="ARBA" id="ARBA00064003"/>
    </source>
</evidence>
<evidence type="ECO:0000256" key="5">
    <source>
        <dbReference type="ARBA" id="ARBA00022553"/>
    </source>
</evidence>
<evidence type="ECO:0000256" key="11">
    <source>
        <dbReference type="ARBA" id="ARBA00022989"/>
    </source>
</evidence>
<keyword evidence="8" id="KW-0547">Nucleotide-binding</keyword>
<keyword evidence="6" id="KW-0808">Transferase</keyword>
<dbReference type="SUPFAM" id="SSF47226">
    <property type="entry name" value="Histidine-containing phosphotransfer domain, HPT domain"/>
    <property type="match status" value="1"/>
</dbReference>
<name>A0A9X1MTI9_9BACT</name>
<dbReference type="EMBL" id="JAJKFT010000010">
    <property type="protein sequence ID" value="MCC9631309.1"/>
    <property type="molecule type" value="Genomic_DNA"/>
</dbReference>
<evidence type="ECO:0000259" key="19">
    <source>
        <dbReference type="PROSITE" id="PS50110"/>
    </source>
</evidence>
<comment type="subunit">
    <text evidence="14">At low DSF concentrations, interacts with RpfF.</text>
</comment>
<dbReference type="Gene3D" id="1.20.120.160">
    <property type="entry name" value="HPT domain"/>
    <property type="match status" value="1"/>
</dbReference>
<organism evidence="21 22">
    <name type="scientific">Blastopirellula sediminis</name>
    <dbReference type="NCBI Taxonomy" id="2894196"/>
    <lineage>
        <taxon>Bacteria</taxon>
        <taxon>Pseudomonadati</taxon>
        <taxon>Planctomycetota</taxon>
        <taxon>Planctomycetia</taxon>
        <taxon>Pirellulales</taxon>
        <taxon>Pirellulaceae</taxon>
        <taxon>Blastopirellula</taxon>
    </lineage>
</organism>
<feature type="domain" description="Histidine kinase" evidence="18">
    <location>
        <begin position="180"/>
        <end position="401"/>
    </location>
</feature>
<dbReference type="FunFam" id="3.30.565.10:FF:000010">
    <property type="entry name" value="Sensor histidine kinase RcsC"/>
    <property type="match status" value="1"/>
</dbReference>
<dbReference type="FunFam" id="1.10.287.130:FF:000002">
    <property type="entry name" value="Two-component osmosensing histidine kinase"/>
    <property type="match status" value="1"/>
</dbReference>
<keyword evidence="7" id="KW-0812">Transmembrane</keyword>
<evidence type="ECO:0000256" key="10">
    <source>
        <dbReference type="ARBA" id="ARBA00022840"/>
    </source>
</evidence>